<dbReference type="SUPFAM" id="SSF52402">
    <property type="entry name" value="Adenine nucleotide alpha hydrolases-like"/>
    <property type="match status" value="1"/>
</dbReference>
<dbReference type="AlphaFoldDB" id="A0A3B0SCX8"/>
<proteinExistence type="predicted"/>
<protein>
    <recommendedName>
        <fullName evidence="1">UspA domain-containing protein</fullName>
    </recommendedName>
</protein>
<gene>
    <name evidence="2" type="ORF">MNBD_ALPHA04-1478</name>
</gene>
<dbReference type="InterPro" id="IPR006016">
    <property type="entry name" value="UspA"/>
</dbReference>
<name>A0A3B0SCX8_9ZZZZ</name>
<reference evidence="2" key="1">
    <citation type="submission" date="2018-06" db="EMBL/GenBank/DDBJ databases">
        <authorList>
            <person name="Zhirakovskaya E."/>
        </authorList>
    </citation>
    <scope>NUCLEOTIDE SEQUENCE</scope>
</reference>
<feature type="domain" description="UspA" evidence="1">
    <location>
        <begin position="43"/>
        <end position="95"/>
    </location>
</feature>
<evidence type="ECO:0000259" key="1">
    <source>
        <dbReference type="Pfam" id="PF00582"/>
    </source>
</evidence>
<evidence type="ECO:0000313" key="2">
    <source>
        <dbReference type="EMBL" id="VAV94203.1"/>
    </source>
</evidence>
<dbReference type="Gene3D" id="3.40.50.12370">
    <property type="match status" value="1"/>
</dbReference>
<dbReference type="EMBL" id="UOEF01000179">
    <property type="protein sequence ID" value="VAV94203.1"/>
    <property type="molecule type" value="Genomic_DNA"/>
</dbReference>
<sequence>MLKLASEVHVVMIDEGKDLPSLDASTYLSRHGIASELHQISAKKRKASEVIEAFAVEKDAAAIVMGAYGHSRLRETLMGGVTREQLFRSKFPLLMGH</sequence>
<dbReference type="Pfam" id="PF00582">
    <property type="entry name" value="Usp"/>
    <property type="match status" value="1"/>
</dbReference>
<organism evidence="2">
    <name type="scientific">hydrothermal vent metagenome</name>
    <dbReference type="NCBI Taxonomy" id="652676"/>
    <lineage>
        <taxon>unclassified sequences</taxon>
        <taxon>metagenomes</taxon>
        <taxon>ecological metagenomes</taxon>
    </lineage>
</organism>
<accession>A0A3B0SCX8</accession>